<dbReference type="Proteomes" id="UP001456344">
    <property type="component" value="Chromosome"/>
</dbReference>
<evidence type="ECO:0000313" key="2">
    <source>
        <dbReference type="Proteomes" id="UP001456344"/>
    </source>
</evidence>
<accession>A0ACD5B8D7</accession>
<protein>
    <submittedName>
        <fullName evidence="1">Uncharacterized protein</fullName>
    </submittedName>
</protein>
<proteinExistence type="predicted"/>
<gene>
    <name evidence="1" type="ORF">LCL61_08770</name>
</gene>
<keyword evidence="2" id="KW-1185">Reference proteome</keyword>
<reference evidence="1" key="1">
    <citation type="submission" date="2023-10" db="EMBL/GenBank/DDBJ databases">
        <title>Whole genome sequencing of actinobacterial strain Amycolatopsis sp. (BCA-696) identifies the underlying plant growth-promoting genes.</title>
        <authorList>
            <person name="Gandham P."/>
            <person name="Vadla N."/>
            <person name="Saji A."/>
            <person name="Srinivas V."/>
            <person name="Ruperao P."/>
            <person name="Selvanayagam S."/>
            <person name="Saxena R.K."/>
            <person name="Rathore A."/>
            <person name="Gopalakrishnan S."/>
            <person name="Thakur V."/>
        </authorList>
    </citation>
    <scope>NUCLEOTIDE SEQUENCE</scope>
    <source>
        <strain evidence="1">BCA-696</strain>
    </source>
</reference>
<evidence type="ECO:0000313" key="1">
    <source>
        <dbReference type="EMBL" id="WYW15642.1"/>
    </source>
</evidence>
<name>A0ACD5B8D7_9PSEU</name>
<organism evidence="1 2">
    <name type="scientific">Amycolatopsis coloradensis</name>
    <dbReference type="NCBI Taxonomy" id="76021"/>
    <lineage>
        <taxon>Bacteria</taxon>
        <taxon>Bacillati</taxon>
        <taxon>Actinomycetota</taxon>
        <taxon>Actinomycetes</taxon>
        <taxon>Pseudonocardiales</taxon>
        <taxon>Pseudonocardiaceae</taxon>
        <taxon>Amycolatopsis</taxon>
    </lineage>
</organism>
<sequence>MAAQEKTGQATDALAITGEQWRRAKTEIAQYLDQVLDGEAWAQTGAEAADVITEILRQKARS</sequence>
<dbReference type="EMBL" id="CP150484">
    <property type="protein sequence ID" value="WYW15642.1"/>
    <property type="molecule type" value="Genomic_DNA"/>
</dbReference>